<accession>A0ABV0ZLV4</accession>
<organism evidence="1 2">
    <name type="scientific">Ameca splendens</name>
    <dbReference type="NCBI Taxonomy" id="208324"/>
    <lineage>
        <taxon>Eukaryota</taxon>
        <taxon>Metazoa</taxon>
        <taxon>Chordata</taxon>
        <taxon>Craniata</taxon>
        <taxon>Vertebrata</taxon>
        <taxon>Euteleostomi</taxon>
        <taxon>Actinopterygii</taxon>
        <taxon>Neopterygii</taxon>
        <taxon>Teleostei</taxon>
        <taxon>Neoteleostei</taxon>
        <taxon>Acanthomorphata</taxon>
        <taxon>Ovalentaria</taxon>
        <taxon>Atherinomorphae</taxon>
        <taxon>Cyprinodontiformes</taxon>
        <taxon>Goodeidae</taxon>
        <taxon>Ameca</taxon>
    </lineage>
</organism>
<evidence type="ECO:0000313" key="1">
    <source>
        <dbReference type="EMBL" id="MEQ2306318.1"/>
    </source>
</evidence>
<dbReference type="EMBL" id="JAHRIP010066179">
    <property type="protein sequence ID" value="MEQ2306318.1"/>
    <property type="molecule type" value="Genomic_DNA"/>
</dbReference>
<gene>
    <name evidence="1" type="ORF">AMECASPLE_006963</name>
</gene>
<protein>
    <submittedName>
        <fullName evidence="1">Uncharacterized protein</fullName>
    </submittedName>
</protein>
<reference evidence="1 2" key="1">
    <citation type="submission" date="2021-06" db="EMBL/GenBank/DDBJ databases">
        <authorList>
            <person name="Palmer J.M."/>
        </authorList>
    </citation>
    <scope>NUCLEOTIDE SEQUENCE [LARGE SCALE GENOMIC DNA]</scope>
    <source>
        <strain evidence="1 2">AS_MEX2019</strain>
        <tissue evidence="1">Muscle</tissue>
    </source>
</reference>
<dbReference type="Proteomes" id="UP001469553">
    <property type="component" value="Unassembled WGS sequence"/>
</dbReference>
<sequence length="142" mass="15963">MCPVIAMVPPHCGMLSVNRLKIFLAVTCSLGVKVMLRCIKWLSGTEEECNANSVTWEDKDTCFRLRCHQFVQGYDPSVLPLSTLASVWEEPQHCGILQPAAGWGNIKSPPWMDGWMDQIQTLLDCRNPALRAQCVMKITLEL</sequence>
<proteinExistence type="predicted"/>
<keyword evidence="2" id="KW-1185">Reference proteome</keyword>
<name>A0ABV0ZLV4_9TELE</name>
<evidence type="ECO:0000313" key="2">
    <source>
        <dbReference type="Proteomes" id="UP001469553"/>
    </source>
</evidence>
<comment type="caution">
    <text evidence="1">The sequence shown here is derived from an EMBL/GenBank/DDBJ whole genome shotgun (WGS) entry which is preliminary data.</text>
</comment>